<accession>A0ABN9RTJ2</accession>
<reference evidence="2" key="1">
    <citation type="submission" date="2023-10" db="EMBL/GenBank/DDBJ databases">
        <authorList>
            <person name="Chen Y."/>
            <person name="Shah S."/>
            <person name="Dougan E. K."/>
            <person name="Thang M."/>
            <person name="Chan C."/>
        </authorList>
    </citation>
    <scope>NUCLEOTIDE SEQUENCE [LARGE SCALE GENOMIC DNA]</scope>
</reference>
<feature type="region of interest" description="Disordered" evidence="1">
    <location>
        <begin position="180"/>
        <end position="223"/>
    </location>
</feature>
<evidence type="ECO:0008006" key="4">
    <source>
        <dbReference type="Google" id="ProtNLM"/>
    </source>
</evidence>
<feature type="region of interest" description="Disordered" evidence="1">
    <location>
        <begin position="1"/>
        <end position="32"/>
    </location>
</feature>
<gene>
    <name evidence="2" type="ORF">PCOR1329_LOCUS23498</name>
</gene>
<dbReference type="EMBL" id="CAUYUJ010007968">
    <property type="protein sequence ID" value="CAK0822466.1"/>
    <property type="molecule type" value="Genomic_DNA"/>
</dbReference>
<comment type="caution">
    <text evidence="2">The sequence shown here is derived from an EMBL/GenBank/DDBJ whole genome shotgun (WGS) entry which is preliminary data.</text>
</comment>
<sequence length="223" mass="24985">MSEHYPSPRPARLLARRGPQQQAPPWDRNPGNFLPCKAALLEALKRAEEEAAAARTDAASARRLAETARQELAESYRENAACNFELVRDLLQARREAQAEADDAAEARAALQDAEARQEATVARLREEHHAARAEDALEATEEHLQKTKRIRANYHLEVGHKTALMTQINTLSDQLEASREKAASYKDELTETKAELAAQRQRTGAQQPAERSRRCWGGSGRW</sequence>
<protein>
    <recommendedName>
        <fullName evidence="4">Cilia- and flagella-associated protein 157</fullName>
    </recommendedName>
</protein>
<organism evidence="2 3">
    <name type="scientific">Prorocentrum cordatum</name>
    <dbReference type="NCBI Taxonomy" id="2364126"/>
    <lineage>
        <taxon>Eukaryota</taxon>
        <taxon>Sar</taxon>
        <taxon>Alveolata</taxon>
        <taxon>Dinophyceae</taxon>
        <taxon>Prorocentrales</taxon>
        <taxon>Prorocentraceae</taxon>
        <taxon>Prorocentrum</taxon>
    </lineage>
</organism>
<dbReference type="Proteomes" id="UP001189429">
    <property type="component" value="Unassembled WGS sequence"/>
</dbReference>
<evidence type="ECO:0000313" key="2">
    <source>
        <dbReference type="EMBL" id="CAK0822466.1"/>
    </source>
</evidence>
<name>A0ABN9RTJ2_9DINO</name>
<proteinExistence type="predicted"/>
<keyword evidence="3" id="KW-1185">Reference proteome</keyword>
<evidence type="ECO:0000313" key="3">
    <source>
        <dbReference type="Proteomes" id="UP001189429"/>
    </source>
</evidence>
<feature type="compositionally biased region" description="Basic and acidic residues" evidence="1">
    <location>
        <begin position="180"/>
        <end position="195"/>
    </location>
</feature>
<evidence type="ECO:0000256" key="1">
    <source>
        <dbReference type="SAM" id="MobiDB-lite"/>
    </source>
</evidence>